<gene>
    <name evidence="2" type="ORF">TK0001_5933</name>
</gene>
<sequence>MRLDRRQAIVAVCRFGGDVTLLRKQLRPAAGARHAHPEPRRRLMEGSALCHGRHDALAQIDRQR</sequence>
<accession>A0A2N9AYU2</accession>
<feature type="compositionally biased region" description="Basic and acidic residues" evidence="1">
    <location>
        <begin position="35"/>
        <end position="44"/>
    </location>
</feature>
<evidence type="ECO:0000256" key="1">
    <source>
        <dbReference type="SAM" id="MobiDB-lite"/>
    </source>
</evidence>
<protein>
    <submittedName>
        <fullName evidence="2">Uncharacterized protein</fullName>
    </submittedName>
</protein>
<evidence type="ECO:0000313" key="2">
    <source>
        <dbReference type="EMBL" id="SOR32492.1"/>
    </source>
</evidence>
<dbReference type="AlphaFoldDB" id="A0A2N9AYU2"/>
<organism evidence="2 3">
    <name type="scientific">Methylorubrum extorquens</name>
    <name type="common">Methylobacterium dichloromethanicum</name>
    <name type="synonym">Methylobacterium extorquens</name>
    <dbReference type="NCBI Taxonomy" id="408"/>
    <lineage>
        <taxon>Bacteria</taxon>
        <taxon>Pseudomonadati</taxon>
        <taxon>Pseudomonadota</taxon>
        <taxon>Alphaproteobacteria</taxon>
        <taxon>Hyphomicrobiales</taxon>
        <taxon>Methylobacteriaceae</taxon>
        <taxon>Methylorubrum</taxon>
    </lineage>
</organism>
<reference evidence="3" key="1">
    <citation type="submission" date="2017-10" db="EMBL/GenBank/DDBJ databases">
        <authorList>
            <person name="Regsiter A."/>
            <person name="William W."/>
        </authorList>
    </citation>
    <scope>NUCLEOTIDE SEQUENCE [LARGE SCALE GENOMIC DNA]</scope>
</reference>
<name>A0A2N9AYU2_METEX</name>
<proteinExistence type="predicted"/>
<dbReference type="EMBL" id="LT962688">
    <property type="protein sequence ID" value="SOR32492.1"/>
    <property type="molecule type" value="Genomic_DNA"/>
</dbReference>
<dbReference type="Proteomes" id="UP000233769">
    <property type="component" value="Chromosome tk0001"/>
</dbReference>
<evidence type="ECO:0000313" key="3">
    <source>
        <dbReference type="Proteomes" id="UP000233769"/>
    </source>
</evidence>
<feature type="region of interest" description="Disordered" evidence="1">
    <location>
        <begin position="28"/>
        <end position="48"/>
    </location>
</feature>